<protein>
    <recommendedName>
        <fullName evidence="2">HD/PDEase domain-containing protein</fullName>
    </recommendedName>
</protein>
<dbReference type="AlphaFoldDB" id="A0A645BNH5"/>
<evidence type="ECO:0008006" key="2">
    <source>
        <dbReference type="Google" id="ProtNLM"/>
    </source>
</evidence>
<dbReference type="PANTHER" id="PTHR40517:SF1">
    <property type="entry name" value="METAL-DEPENDENT PHOSPHOHYDROLASE, HD SUPERFAMILY-RELATED"/>
    <property type="match status" value="1"/>
</dbReference>
<proteinExistence type="predicted"/>
<dbReference type="EMBL" id="VSSQ01021442">
    <property type="protein sequence ID" value="MPM67030.1"/>
    <property type="molecule type" value="Genomic_DNA"/>
</dbReference>
<sequence length="265" mass="29785">MKKTKTNQLKKITVPDNGNLLLKKVLHNINHNQEILALWKVINVNAIDRLGMTDHGRDHFQIVSNVSLKISRMLVKRGVAMSTVKDYGLSNDYAEVIIFLASVLHDLGMTISRKDHESFSLFLANNLLHQILEFLPIEEKTIVISETLHAIISHRSDGKPLTIEAGIVRVGDALDMSKGRSRIAYETKKLDIYSVSAAAINKVEIEDGQNKPIQLNVEMNNSAGIFQLDELLKKKIIGSGIEQYLDVHAYVNQETETGLVKEYFL</sequence>
<dbReference type="Gene3D" id="1.10.3210.10">
    <property type="entry name" value="Hypothetical protein af1432"/>
    <property type="match status" value="1"/>
</dbReference>
<name>A0A645BNH5_9ZZZZ</name>
<organism evidence="1">
    <name type="scientific">bioreactor metagenome</name>
    <dbReference type="NCBI Taxonomy" id="1076179"/>
    <lineage>
        <taxon>unclassified sequences</taxon>
        <taxon>metagenomes</taxon>
        <taxon>ecological metagenomes</taxon>
    </lineage>
</organism>
<dbReference type="InterPro" id="IPR039967">
    <property type="entry name" value="MJ1020-like"/>
</dbReference>
<dbReference type="PANTHER" id="PTHR40517">
    <property type="entry name" value="METAL-DEPENDENT PHOSPHOHYDROLASE, HD SUPERFAMILY-RELATED"/>
    <property type="match status" value="1"/>
</dbReference>
<gene>
    <name evidence="1" type="ORF">SDC9_113946</name>
</gene>
<accession>A0A645BNH5</accession>
<reference evidence="1" key="1">
    <citation type="submission" date="2019-08" db="EMBL/GenBank/DDBJ databases">
        <authorList>
            <person name="Kucharzyk K."/>
            <person name="Murdoch R.W."/>
            <person name="Higgins S."/>
            <person name="Loffler F."/>
        </authorList>
    </citation>
    <scope>NUCLEOTIDE SEQUENCE</scope>
</reference>
<dbReference type="SUPFAM" id="SSF109604">
    <property type="entry name" value="HD-domain/PDEase-like"/>
    <property type="match status" value="1"/>
</dbReference>
<comment type="caution">
    <text evidence="1">The sequence shown here is derived from an EMBL/GenBank/DDBJ whole genome shotgun (WGS) entry which is preliminary data.</text>
</comment>
<evidence type="ECO:0000313" key="1">
    <source>
        <dbReference type="EMBL" id="MPM67030.1"/>
    </source>
</evidence>